<sequence length="166" mass="18351">MGTGKTTVGQAIAKRLGWKQVDVDHCIVEATGKEIRDIFREQGEEGFRALETKMLAQVLNGSIPQVVTTGGGVVTRKQNVELIVRHGLAVALRATPETIVARLHADATRPLLAGDVERNVRRIMQEREGLYDFAPVQLVTDGKSVAQIVDELWAHPAFRRFLTQND</sequence>
<feature type="binding site" evidence="7">
    <location>
        <position position="127"/>
    </location>
    <ligand>
        <name>substrate</name>
    </ligand>
</feature>
<keyword evidence="1 7" id="KW-0028">Amino-acid biosynthesis</keyword>
<feature type="binding site" evidence="7">
    <location>
        <begin position="2"/>
        <end position="7"/>
    </location>
    <ligand>
        <name>ATP</name>
        <dbReference type="ChEBI" id="CHEBI:30616"/>
    </ligand>
</feature>
<comment type="subcellular location">
    <subcellularLocation>
        <location evidence="7">Cytoplasm</location>
    </subcellularLocation>
</comment>
<evidence type="ECO:0000313" key="9">
    <source>
        <dbReference type="Proteomes" id="UP000826616"/>
    </source>
</evidence>
<dbReference type="Gene3D" id="3.40.50.300">
    <property type="entry name" value="P-loop containing nucleotide triphosphate hydrolases"/>
    <property type="match status" value="1"/>
</dbReference>
<accession>A0ABX8YFP9</accession>
<evidence type="ECO:0000256" key="4">
    <source>
        <dbReference type="ARBA" id="ARBA00022777"/>
    </source>
</evidence>
<dbReference type="PANTHER" id="PTHR21087">
    <property type="entry name" value="SHIKIMATE KINASE"/>
    <property type="match status" value="1"/>
</dbReference>
<keyword evidence="3 7" id="KW-0547">Nucleotide-binding</keyword>
<comment type="caution">
    <text evidence="7">Lacks conserved residue(s) required for the propagation of feature annotation.</text>
</comment>
<feature type="binding site" evidence="7">
    <location>
        <position position="109"/>
    </location>
    <ligand>
        <name>ATP</name>
        <dbReference type="ChEBI" id="CHEBI:30616"/>
    </ligand>
</feature>
<keyword evidence="7" id="KW-0479">Metal-binding</keyword>
<feature type="binding site" evidence="7">
    <location>
        <position position="48"/>
    </location>
    <ligand>
        <name>substrate</name>
    </ligand>
</feature>
<keyword evidence="7" id="KW-0963">Cytoplasm</keyword>
<dbReference type="CDD" id="cd00464">
    <property type="entry name" value="SK"/>
    <property type="match status" value="1"/>
</dbReference>
<gene>
    <name evidence="7" type="primary">aroK</name>
    <name evidence="8" type="ORF">K3F53_12745</name>
</gene>
<feature type="binding site" evidence="7">
    <location>
        <position position="6"/>
    </location>
    <ligand>
        <name>Mg(2+)</name>
        <dbReference type="ChEBI" id="CHEBI:18420"/>
    </ligand>
</feature>
<comment type="cofactor">
    <cofactor evidence="7">
        <name>Mg(2+)</name>
        <dbReference type="ChEBI" id="CHEBI:18420"/>
    </cofactor>
    <text evidence="7">Binds 1 Mg(2+) ion per subunit.</text>
</comment>
<comment type="catalytic activity">
    <reaction evidence="7">
        <text>shikimate + ATP = 3-phosphoshikimate + ADP + H(+)</text>
        <dbReference type="Rhea" id="RHEA:13121"/>
        <dbReference type="ChEBI" id="CHEBI:15378"/>
        <dbReference type="ChEBI" id="CHEBI:30616"/>
        <dbReference type="ChEBI" id="CHEBI:36208"/>
        <dbReference type="ChEBI" id="CHEBI:145989"/>
        <dbReference type="ChEBI" id="CHEBI:456216"/>
        <dbReference type="EC" id="2.7.1.71"/>
    </reaction>
</comment>
<evidence type="ECO:0000256" key="7">
    <source>
        <dbReference type="HAMAP-Rule" id="MF_00109"/>
    </source>
</evidence>
<dbReference type="InterPro" id="IPR031322">
    <property type="entry name" value="Shikimate/glucono_kinase"/>
</dbReference>
<protein>
    <recommendedName>
        <fullName evidence="7">Shikimate kinase</fullName>
        <shortName evidence="7">SK</shortName>
        <ecNumber evidence="7">2.7.1.71</ecNumber>
    </recommendedName>
</protein>
<feature type="binding site" evidence="7">
    <location>
        <position position="71"/>
    </location>
    <ligand>
        <name>substrate</name>
    </ligand>
</feature>
<keyword evidence="7" id="KW-0460">Magnesium</keyword>
<comment type="function">
    <text evidence="7">Catalyzes the specific phosphorylation of the 3-hydroxyl group of shikimic acid using ATP as a cosubstrate.</text>
</comment>
<evidence type="ECO:0000256" key="5">
    <source>
        <dbReference type="ARBA" id="ARBA00022840"/>
    </source>
</evidence>
<name>A0ABX8YFP9_ANETH</name>
<keyword evidence="9" id="KW-1185">Reference proteome</keyword>
<dbReference type="GO" id="GO:0016301">
    <property type="term" value="F:kinase activity"/>
    <property type="evidence" value="ECO:0007669"/>
    <property type="project" value="UniProtKB-KW"/>
</dbReference>
<evidence type="ECO:0000256" key="2">
    <source>
        <dbReference type="ARBA" id="ARBA00022679"/>
    </source>
</evidence>
<keyword evidence="5 7" id="KW-0067">ATP-binding</keyword>
<organism evidence="8 9">
    <name type="scientific">Aneurinibacillus thermoaerophilus</name>
    <dbReference type="NCBI Taxonomy" id="143495"/>
    <lineage>
        <taxon>Bacteria</taxon>
        <taxon>Bacillati</taxon>
        <taxon>Bacillota</taxon>
        <taxon>Bacilli</taxon>
        <taxon>Bacillales</taxon>
        <taxon>Paenibacillaceae</taxon>
        <taxon>Aneurinibacillus group</taxon>
        <taxon>Aneurinibacillus</taxon>
    </lineage>
</organism>
<keyword evidence="4 7" id="KW-0418">Kinase</keyword>
<evidence type="ECO:0000313" key="8">
    <source>
        <dbReference type="EMBL" id="QYY44603.1"/>
    </source>
</evidence>
<dbReference type="Proteomes" id="UP000826616">
    <property type="component" value="Chromosome"/>
</dbReference>
<dbReference type="InterPro" id="IPR027417">
    <property type="entry name" value="P-loop_NTPase"/>
</dbReference>
<comment type="pathway">
    <text evidence="7">Metabolic intermediate biosynthesis; chorismate biosynthesis; chorismate from D-erythrose 4-phosphate and phosphoenolpyruvate: step 5/7.</text>
</comment>
<evidence type="ECO:0000256" key="6">
    <source>
        <dbReference type="ARBA" id="ARBA00023141"/>
    </source>
</evidence>
<dbReference type="PANTHER" id="PTHR21087:SF16">
    <property type="entry name" value="SHIKIMATE KINASE 1, CHLOROPLASTIC"/>
    <property type="match status" value="1"/>
</dbReference>
<reference evidence="8 9" key="1">
    <citation type="submission" date="2021-08" db="EMBL/GenBank/DDBJ databases">
        <title>Complete genome sequence of the strain Aneurinibacillus thermoaerophilus CCM 8960.</title>
        <authorList>
            <person name="Musilova J."/>
            <person name="Kourilova X."/>
            <person name="Pernicova I."/>
            <person name="Bezdicek M."/>
            <person name="Lengerova M."/>
            <person name="Obruca S."/>
            <person name="Sedlar K."/>
        </authorList>
    </citation>
    <scope>NUCLEOTIDE SEQUENCE [LARGE SCALE GENOMIC DNA]</scope>
    <source>
        <strain evidence="8 9">CCM 8960</strain>
    </source>
</reference>
<dbReference type="EMBL" id="CP080764">
    <property type="protein sequence ID" value="QYY44603.1"/>
    <property type="molecule type" value="Genomic_DNA"/>
</dbReference>
<keyword evidence="2 7" id="KW-0808">Transferase</keyword>
<keyword evidence="6 7" id="KW-0057">Aromatic amino acid biosynthesis</keyword>
<evidence type="ECO:0000256" key="3">
    <source>
        <dbReference type="ARBA" id="ARBA00022741"/>
    </source>
</evidence>
<dbReference type="InterPro" id="IPR000623">
    <property type="entry name" value="Shikimate_kinase/TSH1"/>
</dbReference>
<dbReference type="Pfam" id="PF01202">
    <property type="entry name" value="SKI"/>
    <property type="match status" value="1"/>
</dbReference>
<proteinExistence type="inferred from homology"/>
<dbReference type="EC" id="2.7.1.71" evidence="7"/>
<comment type="similarity">
    <text evidence="7">Belongs to the shikimate kinase family.</text>
</comment>
<dbReference type="HAMAP" id="MF_00109">
    <property type="entry name" value="Shikimate_kinase"/>
    <property type="match status" value="1"/>
</dbReference>
<comment type="subunit">
    <text evidence="7">Monomer.</text>
</comment>
<dbReference type="PRINTS" id="PR01100">
    <property type="entry name" value="SHIKIMTKNASE"/>
</dbReference>
<dbReference type="SUPFAM" id="SSF52540">
    <property type="entry name" value="P-loop containing nucleoside triphosphate hydrolases"/>
    <property type="match status" value="1"/>
</dbReference>
<feature type="binding site" evidence="7">
    <location>
        <position position="24"/>
    </location>
    <ligand>
        <name>substrate</name>
    </ligand>
</feature>
<evidence type="ECO:0000256" key="1">
    <source>
        <dbReference type="ARBA" id="ARBA00022605"/>
    </source>
</evidence>